<dbReference type="EMBL" id="SMFL01000007">
    <property type="protein sequence ID" value="TDE13258.1"/>
    <property type="molecule type" value="Genomic_DNA"/>
</dbReference>
<proteinExistence type="predicted"/>
<evidence type="ECO:0000313" key="3">
    <source>
        <dbReference type="Proteomes" id="UP000294850"/>
    </source>
</evidence>
<dbReference type="Proteomes" id="UP000294850">
    <property type="component" value="Unassembled WGS sequence"/>
</dbReference>
<evidence type="ECO:0000256" key="1">
    <source>
        <dbReference type="SAM" id="SignalP"/>
    </source>
</evidence>
<comment type="caution">
    <text evidence="2">The sequence shown here is derived from an EMBL/GenBank/DDBJ whole genome shotgun (WGS) entry which is preliminary data.</text>
</comment>
<feature type="chain" id="PRO_5020965299" evidence="1">
    <location>
        <begin position="24"/>
        <end position="136"/>
    </location>
</feature>
<name>A0A4V2Z3M8_9BACT</name>
<sequence>MKYYCTLTILVVTLFFLTVQASAQEFLNNLTFSAGYSIPVGKFANPKPNDPLAGLAGSGFYDQINYGRPIRKGLRVRFSGRINSNSTNLGPMIAKANSYAIVTGNKYGWQSDVSKWNFWSGFNRPDFICQNKKVRD</sequence>
<organism evidence="2 3">
    <name type="scientific">Dyadobacter psychrotolerans</name>
    <dbReference type="NCBI Taxonomy" id="2541721"/>
    <lineage>
        <taxon>Bacteria</taxon>
        <taxon>Pseudomonadati</taxon>
        <taxon>Bacteroidota</taxon>
        <taxon>Cytophagia</taxon>
        <taxon>Cytophagales</taxon>
        <taxon>Spirosomataceae</taxon>
        <taxon>Dyadobacter</taxon>
    </lineage>
</organism>
<keyword evidence="3" id="KW-1185">Reference proteome</keyword>
<feature type="signal peptide" evidence="1">
    <location>
        <begin position="1"/>
        <end position="23"/>
    </location>
</feature>
<protein>
    <submittedName>
        <fullName evidence="2">Uncharacterized protein</fullName>
    </submittedName>
</protein>
<dbReference type="AlphaFoldDB" id="A0A4V2Z3M8"/>
<gene>
    <name evidence="2" type="ORF">E0F88_19610</name>
</gene>
<reference evidence="2 3" key="1">
    <citation type="submission" date="2019-03" db="EMBL/GenBank/DDBJ databases">
        <title>Dyadobacter AR-3-6 sp. nov., isolated from arctic soil.</title>
        <authorList>
            <person name="Chaudhary D.K."/>
        </authorList>
    </citation>
    <scope>NUCLEOTIDE SEQUENCE [LARGE SCALE GENOMIC DNA]</scope>
    <source>
        <strain evidence="2 3">AR-3-6</strain>
    </source>
</reference>
<dbReference type="RefSeq" id="WP_131959980.1">
    <property type="nucleotide sequence ID" value="NZ_SMFL01000007.1"/>
</dbReference>
<keyword evidence="1" id="KW-0732">Signal</keyword>
<evidence type="ECO:0000313" key="2">
    <source>
        <dbReference type="EMBL" id="TDE13258.1"/>
    </source>
</evidence>
<accession>A0A4V2Z3M8</accession>